<protein>
    <submittedName>
        <fullName evidence="2">Uncharacterized protein</fullName>
    </submittedName>
</protein>
<accession>A0AAV4UWW3</accession>
<keyword evidence="3" id="KW-1185">Reference proteome</keyword>
<evidence type="ECO:0000313" key="2">
    <source>
        <dbReference type="EMBL" id="GIY62396.1"/>
    </source>
</evidence>
<comment type="caution">
    <text evidence="2">The sequence shown here is derived from an EMBL/GenBank/DDBJ whole genome shotgun (WGS) entry which is preliminary data.</text>
</comment>
<feature type="compositionally biased region" description="Low complexity" evidence="1">
    <location>
        <begin position="209"/>
        <end position="221"/>
    </location>
</feature>
<sequence length="264" mass="29101">MHECDSSSSPQPLRRSRPRRNAYRNEPPVAQSRCALHDRRGLQQARAQRDRKGDEGHSVRQLHSLQEAEHRDSLRGDLAWERVPSSGGLHRATFEALPRLRVHLGCAGPPRVAARARILPRAHQAGQGRVRLHFQRQHKRSLHQQLPEDVGGEGDDVRPAIRLPVGAALPRPGVRDRPHPEDPGAQGVGGRGGDRKGGGAVQDGRPEAEQALPLPQAQQAPRLSRGGGGIRAHGARGQLHHCVHHRRDLLKQPLLRCFSLHPVS</sequence>
<dbReference type="AlphaFoldDB" id="A0AAV4UWW3"/>
<gene>
    <name evidence="2" type="ORF">CEXT_513871</name>
</gene>
<evidence type="ECO:0000313" key="3">
    <source>
        <dbReference type="Proteomes" id="UP001054945"/>
    </source>
</evidence>
<reference evidence="2 3" key="1">
    <citation type="submission" date="2021-06" db="EMBL/GenBank/DDBJ databases">
        <title>Caerostris extrusa draft genome.</title>
        <authorList>
            <person name="Kono N."/>
            <person name="Arakawa K."/>
        </authorList>
    </citation>
    <scope>NUCLEOTIDE SEQUENCE [LARGE SCALE GENOMIC DNA]</scope>
</reference>
<feature type="region of interest" description="Disordered" evidence="1">
    <location>
        <begin position="137"/>
        <end position="232"/>
    </location>
</feature>
<dbReference type="Proteomes" id="UP001054945">
    <property type="component" value="Unassembled WGS sequence"/>
</dbReference>
<evidence type="ECO:0000256" key="1">
    <source>
        <dbReference type="SAM" id="MobiDB-lite"/>
    </source>
</evidence>
<feature type="region of interest" description="Disordered" evidence="1">
    <location>
        <begin position="1"/>
        <end position="71"/>
    </location>
</feature>
<proteinExistence type="predicted"/>
<organism evidence="2 3">
    <name type="scientific">Caerostris extrusa</name>
    <name type="common">Bark spider</name>
    <name type="synonym">Caerostris bankana</name>
    <dbReference type="NCBI Taxonomy" id="172846"/>
    <lineage>
        <taxon>Eukaryota</taxon>
        <taxon>Metazoa</taxon>
        <taxon>Ecdysozoa</taxon>
        <taxon>Arthropoda</taxon>
        <taxon>Chelicerata</taxon>
        <taxon>Arachnida</taxon>
        <taxon>Araneae</taxon>
        <taxon>Araneomorphae</taxon>
        <taxon>Entelegynae</taxon>
        <taxon>Araneoidea</taxon>
        <taxon>Araneidae</taxon>
        <taxon>Caerostris</taxon>
    </lineage>
</organism>
<feature type="compositionally biased region" description="Basic and acidic residues" evidence="1">
    <location>
        <begin position="173"/>
        <end position="182"/>
    </location>
</feature>
<feature type="compositionally biased region" description="Basic and acidic residues" evidence="1">
    <location>
        <begin position="35"/>
        <end position="58"/>
    </location>
</feature>
<feature type="compositionally biased region" description="Low complexity" evidence="1">
    <location>
        <begin position="1"/>
        <end position="13"/>
    </location>
</feature>
<dbReference type="EMBL" id="BPLR01013615">
    <property type="protein sequence ID" value="GIY62396.1"/>
    <property type="molecule type" value="Genomic_DNA"/>
</dbReference>
<name>A0AAV4UWW3_CAEEX</name>